<reference evidence="1 2" key="1">
    <citation type="journal article" date="2001" name="Nature">
        <title>Initial sequencing and analysis of the human genome.</title>
        <authorList>
            <consortium name="International Human Genome Sequencing Consortium"/>
            <person name="Lander E.S."/>
            <person name="Linton L.M."/>
            <person name="Birren B."/>
            <person name="Nusbaum C."/>
            <person name="Zody M.C."/>
            <person name="Baldwin J."/>
            <person name="Devon K."/>
            <person name="Dewar K."/>
            <person name="Doyle M."/>
            <person name="FitzHugh W."/>
            <person name="Funke R."/>
            <person name="Gage D."/>
            <person name="Harris K."/>
            <person name="Heaford A."/>
            <person name="Howland J."/>
            <person name="Kann L."/>
            <person name="Lehoczky J."/>
            <person name="LeVine R."/>
            <person name="McEwan P."/>
            <person name="McKernan K."/>
            <person name="Meldrim J."/>
            <person name="Mesirov J.P."/>
            <person name="Miranda C."/>
            <person name="Morris W."/>
            <person name="Naylor J."/>
            <person name="Raymond C."/>
            <person name="Rosetti M."/>
            <person name="Santos R."/>
            <person name="Sheridan A."/>
            <person name="Sougnez C."/>
            <person name="Stange-Thomann N."/>
            <person name="Stojanovic N."/>
            <person name="Subramanian A."/>
            <person name="Wyman D."/>
            <person name="Rogers J."/>
            <person name="Sulston J."/>
            <person name="Ainscough R."/>
            <person name="Beck S."/>
            <person name="Bentley D."/>
            <person name="Burton J."/>
            <person name="Clee C."/>
            <person name="Carter N."/>
            <person name="Coulson A."/>
            <person name="Deadman R."/>
            <person name="Deloukas P."/>
            <person name="Dunham A."/>
            <person name="Dunham I."/>
            <person name="Durbin R."/>
            <person name="French L."/>
            <person name="Grafham D."/>
            <person name="Gregory S."/>
            <person name="Hubbard T."/>
            <person name="Humphray S."/>
            <person name="Hunt A."/>
            <person name="Jones M."/>
            <person name="Lloyd C."/>
            <person name="McMurray A."/>
            <person name="Matthews L."/>
            <person name="Mercer S."/>
            <person name="Milne S."/>
            <person name="Mullikin J.C."/>
            <person name="Mungall A."/>
            <person name="Plumb R."/>
            <person name="Ross M."/>
            <person name="Shownkeen R."/>
            <person name="Sims S."/>
            <person name="Waterston R.H."/>
            <person name="Wilson R.K."/>
            <person name="Hillier L.W."/>
            <person name="McPherson J.D."/>
            <person name="Marra M.A."/>
            <person name="Mardis E.R."/>
            <person name="Fulton L.A."/>
            <person name="Chinwalla A.T."/>
            <person name="Pepin K.H."/>
            <person name="Gish W.R."/>
            <person name="Chissoe S.L."/>
            <person name="Wendl M.C."/>
            <person name="Delehaunty K.D."/>
            <person name="Miner T.L."/>
            <person name="Delehaunty A."/>
            <person name="Kramer J.B."/>
            <person name="Cook L.L."/>
            <person name="Fulton R.S."/>
            <person name="Johnson D.L."/>
            <person name="Minx P.J."/>
            <person name="Clifton S.W."/>
            <person name="Hawkins T."/>
            <person name="Branscomb E."/>
            <person name="Predki P."/>
            <person name="Richardson P."/>
            <person name="Wenning S."/>
            <person name="Slezak T."/>
            <person name="Doggett N."/>
            <person name="Cheng J.F."/>
            <person name="Olsen A."/>
            <person name="Lucas S."/>
            <person name="Elkin C."/>
            <person name="Uberbacher E."/>
            <person name="Frazier M."/>
            <person name="Gibbs R.A."/>
            <person name="Muzny D.M."/>
            <person name="Scherer S.E."/>
            <person name="Bouck J.B."/>
            <person name="Sodergren E.J."/>
            <person name="Worley K.C."/>
            <person name="Rives C.M."/>
            <person name="Gorrell J.H."/>
            <person name="Metzker M.L."/>
            <person name="Naylor S.L."/>
            <person name="Kucherlapati R.S."/>
            <person name="Nelson D.L."/>
            <person name="Weinstock G.M."/>
            <person name="Sakaki Y."/>
            <person name="Fujiyama A."/>
            <person name="Hattori M."/>
            <person name="Yada T."/>
            <person name="Toyoda A."/>
            <person name="Itoh T."/>
            <person name="Kawagoe C."/>
            <person name="Watanabe H."/>
            <person name="Totoki Y."/>
            <person name="Taylor T."/>
            <person name="Weissenbach J."/>
            <person name="Heilig R."/>
            <person name="Saurin W."/>
            <person name="Artiguenave F."/>
            <person name="Brottier P."/>
            <person name="Bruls T."/>
            <person name="Pelletier E."/>
            <person name="Robert C."/>
            <person name="Wincker P."/>
            <person name="Smith D.R."/>
            <person name="Doucette-Stamm L."/>
            <person name="Rubenfield M."/>
            <person name="Weinstock K."/>
            <person name="Lee H.M."/>
            <person name="Dubois J."/>
            <person name="Rosenthal A."/>
            <person name="Platzer M."/>
            <person name="Nyakatura G."/>
            <person name="Taudien S."/>
            <person name="Rump A."/>
            <person name="Yang H."/>
            <person name="Yu J."/>
            <person name="Wang J."/>
            <person name="Huang G."/>
            <person name="Gu J."/>
            <person name="Hood L."/>
            <person name="Rowen L."/>
            <person name="Madan A."/>
            <person name="Qin S."/>
            <person name="Davis R.W."/>
            <person name="Federspiel N.A."/>
            <person name="Abola A.P."/>
            <person name="Proctor M.J."/>
            <person name="Myers R.M."/>
            <person name="Schmutz J."/>
            <person name="Dickson M."/>
            <person name="Grimwood J."/>
            <person name="Cox D.R."/>
            <person name="Olson M.V."/>
            <person name="Kaul R."/>
            <person name="Raymond C."/>
            <person name="Shimizu N."/>
            <person name="Kawasaki K."/>
            <person name="Minoshima S."/>
            <person name="Evans G.A."/>
            <person name="Athanasiou M."/>
            <person name="Schultz R."/>
            <person name="Roe B.A."/>
            <person name="Chen F."/>
            <person name="Pan H."/>
            <person name="Ramser J."/>
            <person name="Lehrach H."/>
            <person name="Reinhardt R."/>
            <person name="McCombie W.R."/>
            <person name="de la Bastide M."/>
            <person name="Dedhia N."/>
            <person name="Blocker H."/>
            <person name="Hornischer K."/>
            <person name="Nordsiek G."/>
            <person name="Agarwala R."/>
            <person name="Aravind L."/>
            <person name="Bailey J.A."/>
            <person name="Bateman A."/>
            <person name="Batzoglou S."/>
            <person name="Birney E."/>
            <person name="Bork P."/>
            <person name="Brown D.G."/>
            <person name="Burge C.B."/>
            <person name="Cerutti L."/>
            <person name="Chen H.C."/>
            <person name="Church D."/>
            <person name="Clamp M."/>
            <person name="Copley R.R."/>
            <person name="Doerks T."/>
            <person name="Eddy S.R."/>
            <person name="Eichler E.E."/>
            <person name="Furey T.S."/>
            <person name="Galagan J."/>
            <person name="Gilbert J.G."/>
            <person name="Harmon C."/>
            <person name="Hayashizaki Y."/>
            <person name="Haussler D."/>
            <person name="Hermjakob H."/>
            <person name="Hokamp K."/>
            <person name="Jang W."/>
            <person name="Johnson L.S."/>
            <person name="Jones T.A."/>
            <person name="Kasif S."/>
            <person name="Kaspryzk A."/>
            <person name="Kennedy S."/>
            <person name="Kent W.J."/>
            <person name="Kitts P."/>
            <person name="Koonin E.V."/>
            <person name="Korf I."/>
            <person name="Kulp D."/>
            <person name="Lancet D."/>
            <person name="Lowe T.M."/>
            <person name="McLysaght A."/>
            <person name="Mikkelsen T."/>
            <person name="Moran J.V."/>
            <person name="Mulder N."/>
            <person name="Pollara V.J."/>
            <person name="Ponting C.P."/>
            <person name="Schuler G."/>
            <person name="Schultz J."/>
            <person name="Slater G."/>
            <person name="Smit A.F."/>
            <person name="Stupka E."/>
            <person name="Szustakowski J."/>
            <person name="Thierry-Mieg D."/>
            <person name="Thierry-Mieg J."/>
            <person name="Wagner L."/>
            <person name="Wallis J."/>
            <person name="Wheeler R."/>
            <person name="Williams A."/>
            <person name="Wolf Y.I."/>
            <person name="Wolfe K.H."/>
            <person name="Yang S.P."/>
            <person name="Yeh R.F."/>
            <person name="Collins F."/>
            <person name="Guyer M.S."/>
            <person name="Peterson J."/>
            <person name="Felsenfeld A."/>
            <person name="Wetterstrand K.A."/>
            <person name="Patrinos A."/>
            <person name="Morgan M.J."/>
            <person name="de Jong P."/>
            <person name="Catanese J.J."/>
            <person name="Osoegawa K."/>
            <person name="Shizuya H."/>
            <person name="Choi S."/>
            <person name="Chen Y.J."/>
        </authorList>
    </citation>
    <scope>NUCLEOTIDE SEQUENCE [LARGE SCALE GENOMIC DNA]</scope>
</reference>
<reference evidence="1" key="4">
    <citation type="submission" date="2025-08" db="UniProtKB">
        <authorList>
            <consortium name="Ensembl"/>
        </authorList>
    </citation>
    <scope>IDENTIFICATION</scope>
</reference>
<dbReference type="OpenTargets" id="ENSG00000134508"/>
<dbReference type="Ensembl" id="ENST00000580153.5">
    <property type="protein sequence ID" value="ENSP00000461994.1"/>
    <property type="gene ID" value="ENSG00000134508.13"/>
</dbReference>
<protein>
    <submittedName>
        <fullName evidence="1">Cdk5 and Abl enzyme substrate 1</fullName>
    </submittedName>
</protein>
<organism evidence="1 2">
    <name type="scientific">Homo sapiens</name>
    <name type="common">Human</name>
    <dbReference type="NCBI Taxonomy" id="9606"/>
    <lineage>
        <taxon>Eukaryota</taxon>
        <taxon>Metazoa</taxon>
        <taxon>Chordata</taxon>
        <taxon>Craniata</taxon>
        <taxon>Vertebrata</taxon>
        <taxon>Euteleostomi</taxon>
        <taxon>Mammalia</taxon>
        <taxon>Eutheria</taxon>
        <taxon>Euarchontoglires</taxon>
        <taxon>Primates</taxon>
        <taxon>Haplorrhini</taxon>
        <taxon>Catarrhini</taxon>
        <taxon>Hominidae</taxon>
        <taxon>Homo</taxon>
    </lineage>
</organism>
<reference evidence="1 2" key="3">
    <citation type="journal article" date="2005" name="Nature">
        <title>DNA sequence and analysis of human chromosome 18.</title>
        <authorList>
            <person name="Nusbaum C."/>
            <person name="Zody M.C."/>
            <person name="Borowsky M.L."/>
            <person name="Kamal M."/>
            <person name="Kodira C.D."/>
            <person name="Taylor T.D."/>
            <person name="Whittaker C.A."/>
            <person name="Chang J.L."/>
            <person name="Cuomo C.A."/>
            <person name="Dewar K."/>
            <person name="FitzGerald M.G."/>
            <person name="Yang X."/>
            <person name="Abouelleil A."/>
            <person name="Allen N.R."/>
            <person name="Anderson S."/>
            <person name="Bloom T."/>
            <person name="Bugalter B."/>
            <person name="Butler J."/>
            <person name="Cook A."/>
            <person name="DeCaprio D."/>
            <person name="Engels R."/>
            <person name="Garber M."/>
            <person name="Gnirke A."/>
            <person name="Hafez N."/>
            <person name="Hall J.L."/>
            <person name="Norman C.H."/>
            <person name="Itoh T."/>
            <person name="Jaffe D.B."/>
            <person name="Kuroki Y."/>
            <person name="Lehoczky J."/>
            <person name="Lui A."/>
            <person name="Macdonald P."/>
            <person name="Mauceli E."/>
            <person name="Mikkelsen T.S."/>
            <person name="Naylor J.W."/>
            <person name="Nicol R."/>
            <person name="Nguyen C."/>
            <person name="Noguchi H."/>
            <person name="O'Leary S.B."/>
            <person name="O'Neill K."/>
            <person name="Piqani B."/>
            <person name="Smith C.L."/>
            <person name="Talamas J.A."/>
            <person name="Topham K."/>
            <person name="Totoki Y."/>
            <person name="Toyoda A."/>
            <person name="Wain H.M."/>
            <person name="Young S.K."/>
            <person name="Zeng Q."/>
            <person name="Zimmer A.R."/>
            <person name="Fujiyama A."/>
            <person name="Hattori M."/>
            <person name="Birren B.W."/>
            <person name="Sakaki Y."/>
            <person name="Lander E.S."/>
        </authorList>
    </citation>
    <scope>NUCLEOTIDE SEQUENCE [LARGE SCALE GENOMIC DNA]</scope>
</reference>
<dbReference type="Bgee" id="ENSG00000134508">
    <property type="expression patterns" value="Expressed in putamen and 158 other cell types or tissues"/>
</dbReference>
<evidence type="ECO:0000313" key="2">
    <source>
        <dbReference type="Proteomes" id="UP000005640"/>
    </source>
</evidence>
<dbReference type="EMBL" id="AC011731">
    <property type="status" value="NOT_ANNOTATED_CDS"/>
    <property type="molecule type" value="Genomic_DNA"/>
</dbReference>
<dbReference type="EMBL" id="AC105247">
    <property type="status" value="NOT_ANNOTATED_CDS"/>
    <property type="molecule type" value="Genomic_DNA"/>
</dbReference>
<evidence type="ECO:0000313" key="1">
    <source>
        <dbReference type="Ensembl" id="ENSP00000461994.1"/>
    </source>
</evidence>
<keyword evidence="2" id="KW-1185">Reference proteome</keyword>
<reference evidence="1 2" key="2">
    <citation type="journal article" date="2004" name="Nature">
        <title>Finishing the euchromatic sequence of the human genome.</title>
        <authorList>
            <consortium name="International Human Genome Sequencing Consortium"/>
        </authorList>
    </citation>
    <scope>NUCLEOTIDE SEQUENCE [LARGE SCALE GENOMIC DNA]</scope>
</reference>
<dbReference type="OrthoDB" id="5353095at2759"/>
<dbReference type="Ensembl" id="ENST00000580153.5">
    <property type="protein sequence ID" value="ENSP00000461994.1"/>
    <property type="gene ID" value="ENSG00000134508.14"/>
</dbReference>
<dbReference type="ChiTaRS" id="CABLES1">
    <property type="organism name" value="human"/>
</dbReference>
<dbReference type="Antibodypedia" id="22022">
    <property type="antibodies" value="180 antibodies from 26 providers"/>
</dbReference>
<dbReference type="HGNC" id="HGNC:25097">
    <property type="gene designation" value="CABLES1"/>
</dbReference>
<name>A0A0G2JLG8_HUMAN</name>
<dbReference type="Proteomes" id="UP000005640">
    <property type="component" value="Chromosome 18"/>
</dbReference>
<feature type="non-terminal residue" evidence="1">
    <location>
        <position position="9"/>
    </location>
</feature>
<dbReference type="VEuPathDB" id="HostDB:ENSG00000134508"/>
<sequence>MRQHDTRNG</sequence>
<accession>A0A0G2JLG8</accession>
<gene>
    <name evidence="1" type="primary">CABLES1</name>
</gene>
<proteinExistence type="predicted"/>
<dbReference type="GeneTree" id="ENSGT00400000022086"/>
<dbReference type="ExpressionAtlas" id="A0A0G2JLG8">
    <property type="expression patterns" value="baseline and differential"/>
</dbReference>
<reference evidence="1" key="5">
    <citation type="submission" date="2025-09" db="UniProtKB">
        <authorList>
            <consortium name="Ensembl"/>
        </authorList>
    </citation>
    <scope>IDENTIFICATION</scope>
</reference>